<evidence type="ECO:0000313" key="2">
    <source>
        <dbReference type="EMBL" id="QYJ67654.1"/>
    </source>
</evidence>
<dbReference type="GO" id="GO:0006508">
    <property type="term" value="P:proteolysis"/>
    <property type="evidence" value="ECO:0007669"/>
    <property type="project" value="UniProtKB-KW"/>
</dbReference>
<organism evidence="2 3">
    <name type="scientific">Flavobacterium litorale</name>
    <dbReference type="NCBI Taxonomy" id="2856519"/>
    <lineage>
        <taxon>Bacteria</taxon>
        <taxon>Pseudomonadati</taxon>
        <taxon>Bacteroidota</taxon>
        <taxon>Flavobacteriia</taxon>
        <taxon>Flavobacteriales</taxon>
        <taxon>Flavobacteriaceae</taxon>
        <taxon>Flavobacterium</taxon>
    </lineage>
</organism>
<keyword evidence="2" id="KW-0645">Protease</keyword>
<reference evidence="2 3" key="1">
    <citation type="submission" date="2021-07" db="EMBL/GenBank/DDBJ databases">
        <title>Flavobacterium WSW3-B6 sp.nov, isolated from seaweed.</title>
        <authorList>
            <person name="Muhammad N."/>
            <person name="Ho H."/>
            <person name="Lee Y.-J."/>
            <person name="Nguyen T."/>
            <person name="Ho J."/>
            <person name="Kim S.-G."/>
        </authorList>
    </citation>
    <scope>NUCLEOTIDE SEQUENCE [LARGE SCALE GENOMIC DNA]</scope>
    <source>
        <strain evidence="2 3">WSW3-B6</strain>
    </source>
</reference>
<dbReference type="Proteomes" id="UP000825381">
    <property type="component" value="Chromosome"/>
</dbReference>
<sequence length="153" mass="16774">MKKALILTVLIGMLVSCKSKKDANGSLPFTILKEEAHGGREIPANQTARNQQELEQLYKQLNVADVPEVDFTKNNVIAVFLGQKRNGGYSVTIKKVVFDGDDTSKVIVLAKATEPKKDQAVTMALTSPYCVAIIPKTEKVAVMYIQDGFSTQK</sequence>
<evidence type="ECO:0000313" key="3">
    <source>
        <dbReference type="Proteomes" id="UP000825381"/>
    </source>
</evidence>
<dbReference type="GO" id="GO:0008233">
    <property type="term" value="F:peptidase activity"/>
    <property type="evidence" value="ECO:0007669"/>
    <property type="project" value="UniProtKB-KW"/>
</dbReference>
<feature type="domain" description="PrcB C-terminal" evidence="1">
    <location>
        <begin position="76"/>
        <end position="134"/>
    </location>
</feature>
<dbReference type="InterPro" id="IPR025748">
    <property type="entry name" value="PrcB_C_dom"/>
</dbReference>
<accession>A0ABX8V491</accession>
<keyword evidence="3" id="KW-1185">Reference proteome</keyword>
<dbReference type="RefSeq" id="WP_220639999.1">
    <property type="nucleotide sequence ID" value="NZ_CP080429.1"/>
</dbReference>
<protein>
    <submittedName>
        <fullName evidence="2">Protease complex subunit PrcB family protein</fullName>
    </submittedName>
</protein>
<name>A0ABX8V491_9FLAO</name>
<dbReference type="EMBL" id="CP080429">
    <property type="protein sequence ID" value="QYJ67654.1"/>
    <property type="molecule type" value="Genomic_DNA"/>
</dbReference>
<dbReference type="PROSITE" id="PS51257">
    <property type="entry name" value="PROKAR_LIPOPROTEIN"/>
    <property type="match status" value="1"/>
</dbReference>
<evidence type="ECO:0000259" key="1">
    <source>
        <dbReference type="Pfam" id="PF14343"/>
    </source>
</evidence>
<keyword evidence="2" id="KW-0378">Hydrolase</keyword>
<gene>
    <name evidence="2" type="ORF">K1I41_08860</name>
</gene>
<dbReference type="Pfam" id="PF14343">
    <property type="entry name" value="PrcB_C"/>
    <property type="match status" value="1"/>
</dbReference>
<proteinExistence type="predicted"/>